<keyword evidence="1" id="KW-1133">Transmembrane helix</keyword>
<dbReference type="InterPro" id="IPR007795">
    <property type="entry name" value="T7SS_EccB"/>
</dbReference>
<dbReference type="Proteomes" id="UP000035548">
    <property type="component" value="Chromosome"/>
</dbReference>
<evidence type="ECO:0000256" key="1">
    <source>
        <dbReference type="SAM" id="Phobius"/>
    </source>
</evidence>
<dbReference type="NCBIfam" id="TIGR03919">
    <property type="entry name" value="T7SS_EccB"/>
    <property type="match status" value="1"/>
</dbReference>
<dbReference type="KEGG" id="cut:CUTER_01955"/>
<keyword evidence="1" id="KW-0812">Transmembrane</keyword>
<reference evidence="2 3" key="1">
    <citation type="journal article" date="2015" name="Genome Announc.">
        <title>Virulence Factor Genes Detected in the Complete Genome Sequence of Corynebacterium uterequi DSM 45634, Isolated from the Uterus of a Maiden Mare.</title>
        <authorList>
            <person name="Ruckert C."/>
            <person name="Kriete M."/>
            <person name="Jaenicke S."/>
            <person name="Winkler A."/>
            <person name="Tauch A."/>
        </authorList>
    </citation>
    <scope>NUCLEOTIDE SEQUENCE [LARGE SCALE GENOMIC DNA]</scope>
    <source>
        <strain evidence="2 3">DSM 45634</strain>
    </source>
</reference>
<dbReference type="RefSeq" id="WP_047259002.1">
    <property type="nucleotide sequence ID" value="NZ_CP011546.1"/>
</dbReference>
<evidence type="ECO:0000313" key="3">
    <source>
        <dbReference type="Proteomes" id="UP000035548"/>
    </source>
</evidence>
<dbReference type="InterPro" id="IPR044857">
    <property type="entry name" value="T7SS_EccB_R1"/>
</dbReference>
<evidence type="ECO:0000313" key="2">
    <source>
        <dbReference type="EMBL" id="AKK10406.1"/>
    </source>
</evidence>
<keyword evidence="3" id="KW-1185">Reference proteome</keyword>
<accession>A0A0G3HAM4</accession>
<feature type="transmembrane region" description="Helical" evidence="1">
    <location>
        <begin position="45"/>
        <end position="66"/>
    </location>
</feature>
<dbReference type="Gene3D" id="3.30.2390.20">
    <property type="entry name" value="Type VII secretion system EccB, repeat 1 domain"/>
    <property type="match status" value="1"/>
</dbReference>
<dbReference type="PANTHER" id="PTHR40765">
    <property type="entry name" value="ESX-2 SECRETION SYSTEM ATPASE ECCB2"/>
    <property type="match status" value="1"/>
</dbReference>
<dbReference type="GO" id="GO:0005576">
    <property type="term" value="C:extracellular region"/>
    <property type="evidence" value="ECO:0007669"/>
    <property type="project" value="TreeGrafter"/>
</dbReference>
<dbReference type="OrthoDB" id="3847604at2"/>
<dbReference type="EMBL" id="CP011546">
    <property type="protein sequence ID" value="AKK10406.1"/>
    <property type="molecule type" value="Genomic_DNA"/>
</dbReference>
<proteinExistence type="predicted"/>
<dbReference type="AlphaFoldDB" id="A0A0G3HAM4"/>
<gene>
    <name evidence="2" type="ORF">CUTER_01955</name>
</gene>
<dbReference type="STRING" id="1072256.CUTER_01955"/>
<protein>
    <submittedName>
        <fullName evidence="2">Type VII secretion protein EccB, Actinobacterial</fullName>
    </submittedName>
</protein>
<dbReference type="PANTHER" id="PTHR40765:SF2">
    <property type="entry name" value="ESX-2 SECRETION SYSTEM ATPASE ECCB2"/>
    <property type="match status" value="1"/>
</dbReference>
<dbReference type="PATRIC" id="fig|1072256.5.peg.382"/>
<sequence length="424" mass="43649">MSSPMLPTTRVQVSGHKFLRRRVEHGLIFGDIRMIHDPLRSRSRALIFGVVALVLTMLGAGLFAWMKPEARPGEAPILADASGALYVHVDGRVFPVTNLASARLIVGEAADPARAGAEFFAGIEHGPLVGIPLAPGSIAEDFSALPAAWSVCSDAEQEVVVVGPAAPAPPRLSGDAALLVDAAGTQWLVTADGRRELPTADSADGRILRRNLGIGADTALLAVPEQVLSGWTHRPAWALPSPLPTVLDADGTWWARVDDSVTELTPTQAAILLDAGAPRETTTRAAAAGFRDGPPVNLPATVPQLSSQPGYVCALGDGGAGVSETLPPKTVVPGITEVSAVAGMPGQAIAVDTGHERHIIAPTGVRYPISEEGLVALGVASVGKAPWSVVGLLPPGAELSADRARRAVPLGEGDAPDGVVPDGL</sequence>
<name>A0A0G3HAM4_9CORY</name>
<reference evidence="3" key="2">
    <citation type="submission" date="2015-05" db="EMBL/GenBank/DDBJ databases">
        <title>Complete genome sequence of Corynebacterium uterequi DSM 45634, isolated from the uterus of a maiden mare.</title>
        <authorList>
            <person name="Ruckert C."/>
            <person name="Albersmeier A."/>
            <person name="Winkler A."/>
            <person name="Tauch A."/>
        </authorList>
    </citation>
    <scope>NUCLEOTIDE SEQUENCE [LARGE SCALE GENOMIC DNA]</scope>
    <source>
        <strain evidence="3">DSM 45634</strain>
    </source>
</reference>
<organism evidence="2 3">
    <name type="scientific">Corynebacterium uterequi</name>
    <dbReference type="NCBI Taxonomy" id="1072256"/>
    <lineage>
        <taxon>Bacteria</taxon>
        <taxon>Bacillati</taxon>
        <taxon>Actinomycetota</taxon>
        <taxon>Actinomycetes</taxon>
        <taxon>Mycobacteriales</taxon>
        <taxon>Corynebacteriaceae</taxon>
        <taxon>Corynebacterium</taxon>
    </lineage>
</organism>
<keyword evidence="1" id="KW-0472">Membrane</keyword>
<dbReference type="Pfam" id="PF05108">
    <property type="entry name" value="T7SS_ESX1_EccB"/>
    <property type="match status" value="2"/>
</dbReference>